<proteinExistence type="predicted"/>
<comment type="caution">
    <text evidence="2">The sequence shown here is derived from an EMBL/GenBank/DDBJ whole genome shotgun (WGS) entry which is preliminary data.</text>
</comment>
<organism evidence="2 3">
    <name type="scientific">Dimorphilus gyrociliatus</name>
    <dbReference type="NCBI Taxonomy" id="2664684"/>
    <lineage>
        <taxon>Eukaryota</taxon>
        <taxon>Metazoa</taxon>
        <taxon>Spiralia</taxon>
        <taxon>Lophotrochozoa</taxon>
        <taxon>Annelida</taxon>
        <taxon>Polychaeta</taxon>
        <taxon>Polychaeta incertae sedis</taxon>
        <taxon>Dinophilidae</taxon>
        <taxon>Dimorphilus</taxon>
    </lineage>
</organism>
<protein>
    <submittedName>
        <fullName evidence="2">DgyrCDS3642</fullName>
    </submittedName>
</protein>
<accession>A0A7I8VIX8</accession>
<feature type="region of interest" description="Disordered" evidence="1">
    <location>
        <begin position="133"/>
        <end position="170"/>
    </location>
</feature>
<evidence type="ECO:0000313" key="2">
    <source>
        <dbReference type="EMBL" id="CAD5114518.1"/>
    </source>
</evidence>
<sequence length="210" mass="24606">MFASEKVFEVTPGEQITPVKIRQSGNDIHMEEENDHFVEELLNCQTPKKLPLLRTPSLKPKPKEFFSLRRLDITSKARRRLSYHSTTTEKDLEEKARDAFANLDVSDNYKIIDDTVWPVERQQKRRRNRLKRLTKDFGSTSTIPPYSSSRTNPSIRRSRNNESTDINDYDADIESVEFTESAIPIKRNPSKLDEYRVSRSVPEFWQVELD</sequence>
<feature type="compositionally biased region" description="Polar residues" evidence="1">
    <location>
        <begin position="137"/>
        <end position="164"/>
    </location>
</feature>
<gene>
    <name evidence="2" type="ORF">DGYR_LOCUS3353</name>
</gene>
<dbReference type="Proteomes" id="UP000549394">
    <property type="component" value="Unassembled WGS sequence"/>
</dbReference>
<evidence type="ECO:0000313" key="3">
    <source>
        <dbReference type="Proteomes" id="UP000549394"/>
    </source>
</evidence>
<evidence type="ECO:0000256" key="1">
    <source>
        <dbReference type="SAM" id="MobiDB-lite"/>
    </source>
</evidence>
<name>A0A7I8VIX8_9ANNE</name>
<keyword evidence="3" id="KW-1185">Reference proteome</keyword>
<dbReference type="AlphaFoldDB" id="A0A7I8VIX8"/>
<dbReference type="EMBL" id="CAJFCJ010000005">
    <property type="protein sequence ID" value="CAD5114518.1"/>
    <property type="molecule type" value="Genomic_DNA"/>
</dbReference>
<reference evidence="2 3" key="1">
    <citation type="submission" date="2020-08" db="EMBL/GenBank/DDBJ databases">
        <authorList>
            <person name="Hejnol A."/>
        </authorList>
    </citation>
    <scope>NUCLEOTIDE SEQUENCE [LARGE SCALE GENOMIC DNA]</scope>
</reference>